<dbReference type="RefSeq" id="WP_313500743.1">
    <property type="nucleotide sequence ID" value="NZ_CP134879.1"/>
</dbReference>
<feature type="domain" description="BD-FAE-like" evidence="2">
    <location>
        <begin position="20"/>
        <end position="218"/>
    </location>
</feature>
<gene>
    <name evidence="3" type="ORF">RN606_05370</name>
</gene>
<dbReference type="EMBL" id="CP134879">
    <property type="protein sequence ID" value="WNM25577.1"/>
    <property type="molecule type" value="Genomic_DNA"/>
</dbReference>
<dbReference type="PANTHER" id="PTHR48081:SF13">
    <property type="entry name" value="ALPHA_BETA HYDROLASE"/>
    <property type="match status" value="1"/>
</dbReference>
<dbReference type="SUPFAM" id="SSF53474">
    <property type="entry name" value="alpha/beta-Hydrolases"/>
    <property type="match status" value="1"/>
</dbReference>
<evidence type="ECO:0000313" key="3">
    <source>
        <dbReference type="EMBL" id="WNM25577.1"/>
    </source>
</evidence>
<keyword evidence="1 3" id="KW-0378">Hydrolase</keyword>
<dbReference type="GO" id="GO:0016787">
    <property type="term" value="F:hydrolase activity"/>
    <property type="evidence" value="ECO:0007669"/>
    <property type="project" value="UniProtKB-KW"/>
</dbReference>
<dbReference type="InterPro" id="IPR029058">
    <property type="entry name" value="AB_hydrolase_fold"/>
</dbReference>
<dbReference type="AlphaFoldDB" id="A0AA96FA46"/>
<proteinExistence type="predicted"/>
<keyword evidence="4" id="KW-1185">Reference proteome</keyword>
<sequence length="259" mass="27075">MLRDVVYAEPVGFRPLSLDLYPASVPDAPVVLFVHGGGWRLGGRTTFVPTMPGGDPFVRIASAGLAVASLDYRLSGEARFPAQVDDVAAALAWVRMHATELGVAADRVVLWGESAGATLAALVALHDDPAVREGVRGVVDWYGPSDLIALATAQDALDDLTTREAGWLGHTVGADLARARDASPVSHVRGGAPPFLVAHGADDAAVPASQSVELARALLAVGADAQLTLVPHAGHMWQGEVDREALLDSAIAFCKRVTR</sequence>
<reference evidence="3 4" key="1">
    <citation type="submission" date="2023-09" db="EMBL/GenBank/DDBJ databases">
        <title>Demequina sp. a novel bacteria isolated from Capsicum annuum.</title>
        <authorList>
            <person name="Humaira Z."/>
            <person name="Lee J."/>
            <person name="Cho D."/>
        </authorList>
    </citation>
    <scope>NUCLEOTIDE SEQUENCE [LARGE SCALE GENOMIC DNA]</scope>
    <source>
        <strain evidence="3 4">OYTSA14</strain>
    </source>
</reference>
<evidence type="ECO:0000256" key="1">
    <source>
        <dbReference type="ARBA" id="ARBA00022801"/>
    </source>
</evidence>
<dbReference type="InterPro" id="IPR050300">
    <property type="entry name" value="GDXG_lipolytic_enzyme"/>
</dbReference>
<dbReference type="InterPro" id="IPR049492">
    <property type="entry name" value="BD-FAE-like_dom"/>
</dbReference>
<accession>A0AA96FA46</accession>
<name>A0AA96FA46_9MICO</name>
<dbReference type="Gene3D" id="3.40.50.1820">
    <property type="entry name" value="alpha/beta hydrolase"/>
    <property type="match status" value="1"/>
</dbReference>
<evidence type="ECO:0000313" key="4">
    <source>
        <dbReference type="Proteomes" id="UP001304125"/>
    </source>
</evidence>
<protein>
    <submittedName>
        <fullName evidence="3">Alpha/beta hydrolase</fullName>
    </submittedName>
</protein>
<dbReference type="PANTHER" id="PTHR48081">
    <property type="entry name" value="AB HYDROLASE SUPERFAMILY PROTEIN C4A8.06C"/>
    <property type="match status" value="1"/>
</dbReference>
<organism evidence="3 4">
    <name type="scientific">Demequina capsici</name>
    <dbReference type="NCBI Taxonomy" id="3075620"/>
    <lineage>
        <taxon>Bacteria</taxon>
        <taxon>Bacillati</taxon>
        <taxon>Actinomycetota</taxon>
        <taxon>Actinomycetes</taxon>
        <taxon>Micrococcales</taxon>
        <taxon>Demequinaceae</taxon>
        <taxon>Demequina</taxon>
    </lineage>
</organism>
<evidence type="ECO:0000259" key="2">
    <source>
        <dbReference type="Pfam" id="PF20434"/>
    </source>
</evidence>
<dbReference type="Pfam" id="PF20434">
    <property type="entry name" value="BD-FAE"/>
    <property type="match status" value="1"/>
</dbReference>
<dbReference type="Proteomes" id="UP001304125">
    <property type="component" value="Chromosome"/>
</dbReference>